<reference evidence="1 2" key="1">
    <citation type="submission" date="2019-07" db="EMBL/GenBank/DDBJ databases">
        <title>antibiotic susceptibility of plant-derived lactic acid bacteria.</title>
        <authorList>
            <person name="Sugiyama M."/>
            <person name="Noda M."/>
        </authorList>
    </citation>
    <scope>NUCLEOTIDE SEQUENCE [LARGE SCALE GENOMIC DNA]</scope>
    <source>
        <strain evidence="1 2">15-1A</strain>
    </source>
</reference>
<organism evidence="1 2">
    <name type="scientific">Enterococcus mundtii</name>
    <dbReference type="NCBI Taxonomy" id="53346"/>
    <lineage>
        <taxon>Bacteria</taxon>
        <taxon>Bacillati</taxon>
        <taxon>Bacillota</taxon>
        <taxon>Bacilli</taxon>
        <taxon>Lactobacillales</taxon>
        <taxon>Enterococcaceae</taxon>
        <taxon>Enterococcus</taxon>
    </lineage>
</organism>
<sequence length="56" mass="6191">MKKIVLILNHLTAGLGSDENAQLSPGGKKTALGPGRTLNPLFSRARYRNHCYIVLW</sequence>
<evidence type="ECO:0000313" key="1">
    <source>
        <dbReference type="EMBL" id="BBM13392.1"/>
    </source>
</evidence>
<name>A0AAI8R6W0_ENTMU</name>
<dbReference type="Proteomes" id="UP000509460">
    <property type="component" value="Chromosome"/>
</dbReference>
<dbReference type="EMBL" id="AP019810">
    <property type="protein sequence ID" value="BBM13392.1"/>
    <property type="molecule type" value="Genomic_DNA"/>
</dbReference>
<evidence type="ECO:0000313" key="2">
    <source>
        <dbReference type="Proteomes" id="UP000509460"/>
    </source>
</evidence>
<proteinExistence type="predicted"/>
<gene>
    <name evidence="1" type="ORF">EM151A_0150</name>
</gene>
<dbReference type="AlphaFoldDB" id="A0AAI8R6W0"/>
<protein>
    <submittedName>
        <fullName evidence="1">Glycine/betaine/sarcosine/D-proline reductase family selenoprotein B</fullName>
    </submittedName>
</protein>
<accession>A0AAI8R6W0</accession>